<evidence type="ECO:0000313" key="2">
    <source>
        <dbReference type="Proteomes" id="UP001364695"/>
    </source>
</evidence>
<proteinExistence type="predicted"/>
<comment type="caution">
    <text evidence="1">The sequence shown here is derived from an EMBL/GenBank/DDBJ whole genome shotgun (WGS) entry which is preliminary data.</text>
</comment>
<reference evidence="1" key="1">
    <citation type="submission" date="2023-10" db="EMBL/GenBank/DDBJ databases">
        <title>Amphibacter perezi, gen. nov., sp. nov. a novel taxa of the family Comamonadaceae, class Betaproteobacteria isolated from the skin microbiota of Pelophylax perezi from different populations.</title>
        <authorList>
            <person name="Costa S."/>
            <person name="Proenca D.N."/>
            <person name="Lopes I."/>
            <person name="Morais P.V."/>
        </authorList>
    </citation>
    <scope>NUCLEOTIDE SEQUENCE</scope>
    <source>
        <strain evidence="1">SL12-8</strain>
    </source>
</reference>
<keyword evidence="2" id="KW-1185">Reference proteome</keyword>
<sequence>MNQYHSTATVPRRQASAYWREVIAQTYFQLQLDFGVQQQEFRGELQAWSLGQVSLSRLASSPLRYRRARLAQQGPTGEILVTLPRLTPVQFAQMGRETLCQPGQFILEHGDEPYRFDYGQDNSMLVLKLPEAALRSRAGPVDRFCARHFDTTQGAGQLFSDYLMLITRHCTQQGPETRALMGQQLIDLLATALLDEPSALQSGLSSVRAAHLARIETHVRQRMTDPDLTPERIAAACGISLRYLHDLFRDTGQSVSQWVRSLRLQAAWEQLARASSGRSVAQVAYACGFGDPAQFSTAFRRHFGLPPSQVQPGQTPPVLKS</sequence>
<accession>A0ACC6P481</accession>
<dbReference type="Proteomes" id="UP001364695">
    <property type="component" value="Unassembled WGS sequence"/>
</dbReference>
<dbReference type="EMBL" id="JAWDIE010000018">
    <property type="protein sequence ID" value="MEJ7139005.1"/>
    <property type="molecule type" value="Genomic_DNA"/>
</dbReference>
<gene>
    <name evidence="1" type="ORF">RV045_11280</name>
</gene>
<evidence type="ECO:0000313" key="1">
    <source>
        <dbReference type="EMBL" id="MEJ7139005.1"/>
    </source>
</evidence>
<name>A0ACC6P481_9BURK</name>
<protein>
    <submittedName>
        <fullName evidence="1">Helix-turn-helix domain-containing protein</fullName>
    </submittedName>
</protein>
<organism evidence="1 2">
    <name type="scientific">Amphibiibacter pelophylacis</name>
    <dbReference type="NCBI Taxonomy" id="1799477"/>
    <lineage>
        <taxon>Bacteria</taxon>
        <taxon>Pseudomonadati</taxon>
        <taxon>Pseudomonadota</taxon>
        <taxon>Betaproteobacteria</taxon>
        <taxon>Burkholderiales</taxon>
        <taxon>Sphaerotilaceae</taxon>
        <taxon>Amphibiibacter</taxon>
    </lineage>
</organism>